<name>A0A660S6S9_UNCT6</name>
<feature type="transmembrane region" description="Helical" evidence="1">
    <location>
        <begin position="92"/>
        <end position="113"/>
    </location>
</feature>
<evidence type="ECO:0000313" key="3">
    <source>
        <dbReference type="Proteomes" id="UP000282321"/>
    </source>
</evidence>
<keyword evidence="1" id="KW-0812">Transmembrane</keyword>
<evidence type="ECO:0000313" key="2">
    <source>
        <dbReference type="EMBL" id="RKX65441.1"/>
    </source>
</evidence>
<keyword evidence="1" id="KW-0472">Membrane</keyword>
<gene>
    <name evidence="2" type="ORF">DRP44_06360</name>
</gene>
<feature type="transmembrane region" description="Helical" evidence="1">
    <location>
        <begin position="57"/>
        <end position="80"/>
    </location>
</feature>
<sequence length="122" mass="14056">MSYYLFPINAVSKQLSMWSNVSSILTILGTLTLWITFMIMGFIARKYEMVLHKETDWQFMVIAPSGLLLYALISAYAFIFTGSIKMNSIETWVAYSLFGISAILTLLGVYKFYKVVNPKRRR</sequence>
<protein>
    <recommendedName>
        <fullName evidence="4">Amino acid permease/ SLC12A domain-containing protein</fullName>
    </recommendedName>
</protein>
<evidence type="ECO:0000256" key="1">
    <source>
        <dbReference type="SAM" id="Phobius"/>
    </source>
</evidence>
<accession>A0A660S6S9</accession>
<proteinExistence type="predicted"/>
<dbReference type="AlphaFoldDB" id="A0A660S6S9"/>
<dbReference type="Proteomes" id="UP000282321">
    <property type="component" value="Unassembled WGS sequence"/>
</dbReference>
<dbReference type="EMBL" id="QNBC01000090">
    <property type="protein sequence ID" value="RKX65441.1"/>
    <property type="molecule type" value="Genomic_DNA"/>
</dbReference>
<comment type="caution">
    <text evidence="2">The sequence shown here is derived from an EMBL/GenBank/DDBJ whole genome shotgun (WGS) entry which is preliminary data.</text>
</comment>
<evidence type="ECO:0008006" key="4">
    <source>
        <dbReference type="Google" id="ProtNLM"/>
    </source>
</evidence>
<keyword evidence="1" id="KW-1133">Transmembrane helix</keyword>
<feature type="transmembrane region" description="Helical" evidence="1">
    <location>
        <begin position="20"/>
        <end position="45"/>
    </location>
</feature>
<reference evidence="2 3" key="1">
    <citation type="submission" date="2018-06" db="EMBL/GenBank/DDBJ databases">
        <title>Extensive metabolic versatility and redundancy in microbially diverse, dynamic hydrothermal sediments.</title>
        <authorList>
            <person name="Dombrowski N."/>
            <person name="Teske A."/>
            <person name="Baker B.J."/>
        </authorList>
    </citation>
    <scope>NUCLEOTIDE SEQUENCE [LARGE SCALE GENOMIC DNA]</scope>
    <source>
        <strain evidence="2">B35_G9</strain>
    </source>
</reference>
<organism evidence="2 3">
    <name type="scientific">candidate division TA06 bacterium</name>
    <dbReference type="NCBI Taxonomy" id="2250710"/>
    <lineage>
        <taxon>Bacteria</taxon>
        <taxon>Bacteria division TA06</taxon>
    </lineage>
</organism>